<keyword evidence="4" id="KW-1185">Reference proteome</keyword>
<reference evidence="3 4" key="1">
    <citation type="submission" date="2023-03" db="EMBL/GenBank/DDBJ databases">
        <title>Genome insight into feeding habits of ladybird beetles.</title>
        <authorList>
            <person name="Li H.-S."/>
            <person name="Huang Y.-H."/>
            <person name="Pang H."/>
        </authorList>
    </citation>
    <scope>NUCLEOTIDE SEQUENCE [LARGE SCALE GENOMIC DNA]</scope>
    <source>
        <strain evidence="3">SYSU_2023b</strain>
        <tissue evidence="3">Whole body</tissue>
    </source>
</reference>
<feature type="signal peptide" evidence="2">
    <location>
        <begin position="1"/>
        <end position="20"/>
    </location>
</feature>
<evidence type="ECO:0000313" key="4">
    <source>
        <dbReference type="Proteomes" id="UP001431783"/>
    </source>
</evidence>
<proteinExistence type="predicted"/>
<accession>A0AAW1TRV4</accession>
<name>A0AAW1TRV4_9CUCU</name>
<organism evidence="3 4">
    <name type="scientific">Henosepilachna vigintioctopunctata</name>
    <dbReference type="NCBI Taxonomy" id="420089"/>
    <lineage>
        <taxon>Eukaryota</taxon>
        <taxon>Metazoa</taxon>
        <taxon>Ecdysozoa</taxon>
        <taxon>Arthropoda</taxon>
        <taxon>Hexapoda</taxon>
        <taxon>Insecta</taxon>
        <taxon>Pterygota</taxon>
        <taxon>Neoptera</taxon>
        <taxon>Endopterygota</taxon>
        <taxon>Coleoptera</taxon>
        <taxon>Polyphaga</taxon>
        <taxon>Cucujiformia</taxon>
        <taxon>Coccinelloidea</taxon>
        <taxon>Coccinellidae</taxon>
        <taxon>Epilachninae</taxon>
        <taxon>Epilachnini</taxon>
        <taxon>Henosepilachna</taxon>
    </lineage>
</organism>
<dbReference type="Proteomes" id="UP001431783">
    <property type="component" value="Unassembled WGS sequence"/>
</dbReference>
<comment type="caution">
    <text evidence="3">The sequence shown here is derived from an EMBL/GenBank/DDBJ whole genome shotgun (WGS) entry which is preliminary data.</text>
</comment>
<feature type="chain" id="PRO_5043396615" evidence="2">
    <location>
        <begin position="21"/>
        <end position="541"/>
    </location>
</feature>
<feature type="compositionally biased region" description="Polar residues" evidence="1">
    <location>
        <begin position="412"/>
        <end position="429"/>
    </location>
</feature>
<feature type="region of interest" description="Disordered" evidence="1">
    <location>
        <begin position="490"/>
        <end position="541"/>
    </location>
</feature>
<evidence type="ECO:0000256" key="2">
    <source>
        <dbReference type="SAM" id="SignalP"/>
    </source>
</evidence>
<dbReference type="EMBL" id="JARQZJ010000005">
    <property type="protein sequence ID" value="KAK9871188.1"/>
    <property type="molecule type" value="Genomic_DNA"/>
</dbReference>
<sequence length="541" mass="61950">MMKVFPLLVVTFCTIHQSISQGYWAKPPLRGPPRPPPHPPFVKKWHQLQMTHLRGPTSHSRPRPIPVHYNTQKLKKHYPPNINLNRLVQQMPSVRPFWNSPTTFRPPTEAPLFTKSTEKYSFIPPKHKPKPQNTKDYDFHIQTNQIPVGISSTLHNPIQQVGEKGPIHTIPAPNLSPSDKPLNIEHVRPQVNVQQYHYQPELFRHEYQVTEANEQAKHSNYEHDLASLHQNLDQSGPRLTSEVRFNSQNSDKAAEYYQVVQPSLETEDIPHDQFLKELPNFQLLISEDTQKQPQGSSNQQQPLLVPEISQQIQQPNQYQQPLFVADQSFVQKFQQMQNQDFSKQFTLNPEFHSFNYNEQDYQKQNSKSSLVSAGYNLDIEPEGSEIVHQAIARTPEDSLAQSQYVQRFFETNNDNAGSNNIATDVSSIGQPRPQEGNEEESPEAFYSSLPNKEVADTLASLQAAGRINSNLMQLSNRGSNRQEPIEIFVSESTDPVKPSEDQYEGTRGEFQDYGSSDNNEEEENAEIMNTSFGEKIKPQRT</sequence>
<evidence type="ECO:0000313" key="3">
    <source>
        <dbReference type="EMBL" id="KAK9871188.1"/>
    </source>
</evidence>
<keyword evidence="2" id="KW-0732">Signal</keyword>
<feature type="region of interest" description="Disordered" evidence="1">
    <location>
        <begin position="412"/>
        <end position="446"/>
    </location>
</feature>
<gene>
    <name evidence="3" type="ORF">WA026_011469</name>
</gene>
<protein>
    <submittedName>
        <fullName evidence="3">Uncharacterized protein</fullName>
    </submittedName>
</protein>
<feature type="compositionally biased region" description="Basic and acidic residues" evidence="1">
    <location>
        <begin position="497"/>
        <end position="510"/>
    </location>
</feature>
<dbReference type="AlphaFoldDB" id="A0AAW1TRV4"/>
<evidence type="ECO:0000256" key="1">
    <source>
        <dbReference type="SAM" id="MobiDB-lite"/>
    </source>
</evidence>